<accession>A0A2J8HSE6</accession>
<dbReference type="EMBL" id="POSK01000023">
    <property type="protein sequence ID" value="PNI01188.1"/>
    <property type="molecule type" value="Genomic_DNA"/>
</dbReference>
<evidence type="ECO:0000313" key="1">
    <source>
        <dbReference type="EMBL" id="PNI01188.1"/>
    </source>
</evidence>
<evidence type="ECO:0000313" key="2">
    <source>
        <dbReference type="Proteomes" id="UP000236449"/>
    </source>
</evidence>
<dbReference type="Proteomes" id="UP000236449">
    <property type="component" value="Unassembled WGS sequence"/>
</dbReference>
<name>A0A2J8HSE6_VIBDI</name>
<sequence>MAKRPIVATQTAPLKDVQEKPKSNETFELLVRNIPDQVNLDFAKLKIKMKAQGITKLKNGDRISLSGYMCQALLESLERDLQ</sequence>
<comment type="caution">
    <text evidence="1">The sequence shown here is derived from an EMBL/GenBank/DDBJ whole genome shotgun (WGS) entry which is preliminary data.</text>
</comment>
<proteinExistence type="predicted"/>
<reference evidence="1 2" key="1">
    <citation type="submission" date="2018-01" db="EMBL/GenBank/DDBJ databases">
        <title>Draft genome sequences of six Vibrio diazotrophicus strains isolated from deep-sea sediments of the Baltic Sea.</title>
        <authorList>
            <person name="Castillo D."/>
            <person name="Vandieken V."/>
            <person name="Chiang O."/>
            <person name="Middelboe M."/>
        </authorList>
    </citation>
    <scope>NUCLEOTIDE SEQUENCE [LARGE SCALE GENOMIC DNA]</scope>
    <source>
        <strain evidence="1 2">60.27F</strain>
    </source>
</reference>
<dbReference type="RefSeq" id="WP_102967294.1">
    <property type="nucleotide sequence ID" value="NZ_POSK01000023.1"/>
</dbReference>
<organism evidence="1 2">
    <name type="scientific">Vibrio diazotrophicus</name>
    <dbReference type="NCBI Taxonomy" id="685"/>
    <lineage>
        <taxon>Bacteria</taxon>
        <taxon>Pseudomonadati</taxon>
        <taxon>Pseudomonadota</taxon>
        <taxon>Gammaproteobacteria</taxon>
        <taxon>Vibrionales</taxon>
        <taxon>Vibrionaceae</taxon>
        <taxon>Vibrio</taxon>
    </lineage>
</organism>
<protein>
    <submittedName>
        <fullName evidence="1">Uncharacterized protein</fullName>
    </submittedName>
</protein>
<gene>
    <name evidence="1" type="ORF">C1N32_20715</name>
</gene>
<dbReference type="AlphaFoldDB" id="A0A2J8HSE6"/>